<dbReference type="EMBL" id="OP924604">
    <property type="protein sequence ID" value="WIR83955.1"/>
    <property type="molecule type" value="Genomic_RNA"/>
</dbReference>
<dbReference type="SUPFAM" id="SSF88633">
    <property type="entry name" value="Positive stranded ssRNA viruses"/>
    <property type="match status" value="1"/>
</dbReference>
<keyword evidence="2" id="KW-0946">Virion</keyword>
<accession>A0A9Y1YTR6</accession>
<proteinExistence type="predicted"/>
<dbReference type="GO" id="GO:0044423">
    <property type="term" value="C:virion component"/>
    <property type="evidence" value="ECO:0007669"/>
    <property type="project" value="UniProtKB-KW"/>
</dbReference>
<evidence type="ECO:0000313" key="3">
    <source>
        <dbReference type="EMBL" id="WIR83955.1"/>
    </source>
</evidence>
<reference evidence="3" key="1">
    <citation type="submission" date="2022-11" db="EMBL/GenBank/DDBJ databases">
        <authorList>
            <person name="van der Loos L.M."/>
            <person name="Zell R."/>
            <person name="De Coninck L."/>
            <person name="Lequime S."/>
            <person name="Willems A."/>
            <person name="De Clerck O."/>
            <person name="Matthijnssens J."/>
        </authorList>
    </citation>
    <scope>NUCLEOTIDE SEQUENCE</scope>
    <source>
        <strain evidence="3">NODE_A171_YER11</strain>
    </source>
</reference>
<dbReference type="Gene3D" id="2.60.120.20">
    <property type="match status" value="1"/>
</dbReference>
<comment type="subcellular location">
    <subcellularLocation>
        <location evidence="1">Virion</location>
    </subcellularLocation>
</comment>
<organism evidence="3">
    <name type="scientific">Ulva picorna-like virus 5</name>
    <dbReference type="NCBI Taxonomy" id="3051533"/>
    <lineage>
        <taxon>Viruses</taxon>
        <taxon>Riboviria</taxon>
        <taxon>Orthornavirae</taxon>
        <taxon>Pisuviricota</taxon>
        <taxon>Pisoniviricetes</taxon>
        <taxon>Picornavirales</taxon>
    </lineage>
</organism>
<name>A0A9Y1YTR6_9VIRU</name>
<protein>
    <submittedName>
        <fullName evidence="3">Uncharacterized protein</fullName>
    </submittedName>
</protein>
<evidence type="ECO:0000256" key="2">
    <source>
        <dbReference type="ARBA" id="ARBA00022844"/>
    </source>
</evidence>
<sequence>MTEPLRMQRSKILASERLFADIVSGLISGVHLAQGLHGAYSSMYGEATVSNSGANIKGEFGDQQDIEQEEQQAVFEDQVAVDTVAVPGHADFQNKAFPYEVISAPALLQRAYFIAKVDFKHTDNAADIRFSFDIVKHIMSNSNFLVKKLSGFRYLRATASIQIRTSSMVTCAGLYNFYWQPPGITWTVNDLQLQPAQVLNIGTQETISIDVPFMHPLDWFDLASFKVDEMLGKLIVRPVVPVYNSEATDGTCTCPVTMYAELRNVQMALPYPGMEPEWTALPGTLSGIPLGGQGRYLTHKGVERHETSLQAELDLANVDLDQKVEMARAKVATGEIRKASFKNAESATGPFRNGMVSIPTEISAEQLPTIGTFTTQTVAEESDDVALVQQFSQFLGHQNSRATVGGWIGSEKPRIPSRVIAGTVNEMSLAHWASIPYQLAPIPLGPNSSQSLSLSPRGLISQIMSGHPACWDTHLMLVFVSNATIAASFKMYYTSGPNAVESDDQYWRLNDIQNSSDFRYDFPFVSDGRWETHRIMGTFTIKTETMSGTLSNSDMPTPMYVVPYLWITNLSLLPLGPKRTPGLPYCTGSTVKTTVEAELDMTEPQFNLWELCSQPSEPFHRSFSSINYNMPKGVVDYREWLINFTQYKAPMHIAQNLPMLYCNMGEWMRANFSMFTWWSGSIIQIVKNTSSTPTTVFVYARPDGGTLFEDCAIMKKVSIEPNTVMAFDLPWFGRKKYVAIDEVPAFYTQLGFDTLATETLEVSYQPGPDFQVQGLKNCAWS</sequence>
<dbReference type="InterPro" id="IPR029053">
    <property type="entry name" value="Viral_coat"/>
</dbReference>
<evidence type="ECO:0000256" key="1">
    <source>
        <dbReference type="ARBA" id="ARBA00004328"/>
    </source>
</evidence>